<sequence>MHTLIDGPWAVCEDFNVIVAPDEKKGGHPHTLSKSIDFINCMDDCGLFDTNFTGNTFTWCNGRNRRKMISKRLHRVITIQEWSDKFSYLRVDHLPKTGSDHNMILFQNTCNNMNFIKYFRYLNFWSNKDGWSRDTIGYVLETAKHMEDTTKVKEEEYETDDSDLNRMALHKAQEDYIRWLKTQESILRQKARVKWAEEGDAN</sequence>
<keyword evidence="1" id="KW-1185">Reference proteome</keyword>
<dbReference type="RefSeq" id="XP_075087809.1">
    <property type="nucleotide sequence ID" value="XM_075231708.1"/>
</dbReference>
<protein>
    <submittedName>
        <fullName evidence="2">Uncharacterized protein LOC142169794</fullName>
    </submittedName>
</protein>
<name>A0AC58SS77_TOBAC</name>
<reference evidence="1" key="1">
    <citation type="journal article" date="2014" name="Nat. Commun.">
        <title>The tobacco genome sequence and its comparison with those of tomato and potato.</title>
        <authorList>
            <person name="Sierro N."/>
            <person name="Battey J.N."/>
            <person name="Ouadi S."/>
            <person name="Bakaher N."/>
            <person name="Bovet L."/>
            <person name="Willig A."/>
            <person name="Goepfert S."/>
            <person name="Peitsch M.C."/>
            <person name="Ivanov N.V."/>
        </authorList>
    </citation>
    <scope>NUCLEOTIDE SEQUENCE [LARGE SCALE GENOMIC DNA]</scope>
</reference>
<evidence type="ECO:0000313" key="2">
    <source>
        <dbReference type="RefSeq" id="XP_075087809.1"/>
    </source>
</evidence>
<dbReference type="Proteomes" id="UP000790787">
    <property type="component" value="Chromosome 15"/>
</dbReference>
<accession>A0AC58SS77</accession>
<organism evidence="1 2">
    <name type="scientific">Nicotiana tabacum</name>
    <name type="common">Common tobacco</name>
    <dbReference type="NCBI Taxonomy" id="4097"/>
    <lineage>
        <taxon>Eukaryota</taxon>
        <taxon>Viridiplantae</taxon>
        <taxon>Streptophyta</taxon>
        <taxon>Embryophyta</taxon>
        <taxon>Tracheophyta</taxon>
        <taxon>Spermatophyta</taxon>
        <taxon>Magnoliopsida</taxon>
        <taxon>eudicotyledons</taxon>
        <taxon>Gunneridae</taxon>
        <taxon>Pentapetalae</taxon>
        <taxon>asterids</taxon>
        <taxon>lamiids</taxon>
        <taxon>Solanales</taxon>
        <taxon>Solanaceae</taxon>
        <taxon>Nicotianoideae</taxon>
        <taxon>Nicotianeae</taxon>
        <taxon>Nicotiana</taxon>
    </lineage>
</organism>
<reference evidence="2" key="2">
    <citation type="submission" date="2025-08" db="UniProtKB">
        <authorList>
            <consortium name="RefSeq"/>
        </authorList>
    </citation>
    <scope>IDENTIFICATION</scope>
    <source>
        <tissue evidence="2">Leaf</tissue>
    </source>
</reference>
<gene>
    <name evidence="2" type="primary">LOC142169794</name>
</gene>
<proteinExistence type="predicted"/>
<evidence type="ECO:0000313" key="1">
    <source>
        <dbReference type="Proteomes" id="UP000790787"/>
    </source>
</evidence>